<evidence type="ECO:0000313" key="3">
    <source>
        <dbReference type="Proteomes" id="UP000797356"/>
    </source>
</evidence>
<reference evidence="2" key="1">
    <citation type="journal article" date="2017" name="Gigascience">
        <title>The genome draft of coconut (Cocos nucifera).</title>
        <authorList>
            <person name="Xiao Y."/>
            <person name="Xu P."/>
            <person name="Fan H."/>
            <person name="Baudouin L."/>
            <person name="Xia W."/>
            <person name="Bocs S."/>
            <person name="Xu J."/>
            <person name="Li Q."/>
            <person name="Guo A."/>
            <person name="Zhou L."/>
            <person name="Li J."/>
            <person name="Wu Y."/>
            <person name="Ma Z."/>
            <person name="Armero A."/>
            <person name="Issali A.E."/>
            <person name="Liu N."/>
            <person name="Peng M."/>
            <person name="Yang Y."/>
        </authorList>
    </citation>
    <scope>NUCLEOTIDE SEQUENCE</scope>
    <source>
        <tissue evidence="2">Spear leaf of Hainan Tall coconut</tissue>
    </source>
</reference>
<reference evidence="2" key="2">
    <citation type="submission" date="2019-07" db="EMBL/GenBank/DDBJ databases">
        <authorList>
            <person name="Yang Y."/>
            <person name="Bocs S."/>
            <person name="Baudouin L."/>
        </authorList>
    </citation>
    <scope>NUCLEOTIDE SEQUENCE</scope>
    <source>
        <tissue evidence="2">Spear leaf of Hainan Tall coconut</tissue>
    </source>
</reference>
<gene>
    <name evidence="2" type="ORF">COCNU_09G000340</name>
</gene>
<evidence type="ECO:0000313" key="2">
    <source>
        <dbReference type="EMBL" id="KAG1360571.1"/>
    </source>
</evidence>
<name>A0A8K0N7C8_COCNU</name>
<protein>
    <submittedName>
        <fullName evidence="2">Uncharacterized protein</fullName>
    </submittedName>
</protein>
<dbReference type="Proteomes" id="UP000797356">
    <property type="component" value="Chromosome 9"/>
</dbReference>
<feature type="compositionally biased region" description="Basic residues" evidence="1">
    <location>
        <begin position="38"/>
        <end position="50"/>
    </location>
</feature>
<proteinExistence type="predicted"/>
<evidence type="ECO:0000256" key="1">
    <source>
        <dbReference type="SAM" id="MobiDB-lite"/>
    </source>
</evidence>
<dbReference type="EMBL" id="CM017880">
    <property type="protein sequence ID" value="KAG1360571.1"/>
    <property type="molecule type" value="Genomic_DNA"/>
</dbReference>
<keyword evidence="3" id="KW-1185">Reference proteome</keyword>
<feature type="compositionally biased region" description="Basic and acidic residues" evidence="1">
    <location>
        <begin position="51"/>
        <end position="73"/>
    </location>
</feature>
<feature type="region of interest" description="Disordered" evidence="1">
    <location>
        <begin position="35"/>
        <end position="73"/>
    </location>
</feature>
<dbReference type="AlphaFoldDB" id="A0A8K0N7C8"/>
<sequence length="73" mass="8009">MAIWSVPALKPVVIMLSPALSDEATPLAPVLQKGVMERKKKRTIGKKVERKAKSSKGEDLSQEHGSLDDREVV</sequence>
<accession>A0A8K0N7C8</accession>
<comment type="caution">
    <text evidence="2">The sequence shown here is derived from an EMBL/GenBank/DDBJ whole genome shotgun (WGS) entry which is preliminary data.</text>
</comment>
<organism evidence="2 3">
    <name type="scientific">Cocos nucifera</name>
    <name type="common">Coconut palm</name>
    <dbReference type="NCBI Taxonomy" id="13894"/>
    <lineage>
        <taxon>Eukaryota</taxon>
        <taxon>Viridiplantae</taxon>
        <taxon>Streptophyta</taxon>
        <taxon>Embryophyta</taxon>
        <taxon>Tracheophyta</taxon>
        <taxon>Spermatophyta</taxon>
        <taxon>Magnoliopsida</taxon>
        <taxon>Liliopsida</taxon>
        <taxon>Arecaceae</taxon>
        <taxon>Arecoideae</taxon>
        <taxon>Cocoseae</taxon>
        <taxon>Attaleinae</taxon>
        <taxon>Cocos</taxon>
    </lineage>
</organism>